<dbReference type="Proteomes" id="UP001059844">
    <property type="component" value="Chromosome"/>
</dbReference>
<sequence>MRLFFYIIIFLTLISCSSKKETVLSDSIVKKECLLVEQNFDILNLSSNENELSNTELKSFNASEFRYDVFFHYLIEGTNNYFLERWYVDDNNDWYHIQIKKDEKKVSKIVFNEEETLSLFGFFESKSYIQDCKDCFGCKNYTLLIKKKGEQFKILANGNLFTDLRGNDKLKVEKYYNILQYFQEKK</sequence>
<keyword evidence="2" id="KW-1185">Reference proteome</keyword>
<reference evidence="1" key="1">
    <citation type="submission" date="2022-07" db="EMBL/GenBank/DDBJ databases">
        <title>Isolation, identification, and degradation of a PFOSA degrading strain from sewage treatment plant.</title>
        <authorList>
            <person name="Zhang L."/>
            <person name="Huo Y."/>
        </authorList>
    </citation>
    <scope>NUCLEOTIDE SEQUENCE</scope>
    <source>
        <strain evidence="1">C1</strain>
    </source>
</reference>
<evidence type="ECO:0008006" key="3">
    <source>
        <dbReference type="Google" id="ProtNLM"/>
    </source>
</evidence>
<accession>A0ABY5ISS4</accession>
<dbReference type="PROSITE" id="PS51257">
    <property type="entry name" value="PROKAR_LIPOPROTEIN"/>
    <property type="match status" value="1"/>
</dbReference>
<gene>
    <name evidence="1" type="ORF">NOX80_16450</name>
</gene>
<dbReference type="EMBL" id="CP101751">
    <property type="protein sequence ID" value="UUC45202.1"/>
    <property type="molecule type" value="Genomic_DNA"/>
</dbReference>
<organism evidence="1 2">
    <name type="scientific">Flavobacterium cerinum</name>
    <dbReference type="NCBI Taxonomy" id="2502784"/>
    <lineage>
        <taxon>Bacteria</taxon>
        <taxon>Pseudomonadati</taxon>
        <taxon>Bacteroidota</taxon>
        <taxon>Flavobacteriia</taxon>
        <taxon>Flavobacteriales</taxon>
        <taxon>Flavobacteriaceae</taxon>
        <taxon>Flavobacterium</taxon>
    </lineage>
</organism>
<evidence type="ECO:0000313" key="2">
    <source>
        <dbReference type="Proteomes" id="UP001059844"/>
    </source>
</evidence>
<protein>
    <recommendedName>
        <fullName evidence="3">Lipoprotein</fullName>
    </recommendedName>
</protein>
<name>A0ABY5ISS4_9FLAO</name>
<evidence type="ECO:0000313" key="1">
    <source>
        <dbReference type="EMBL" id="UUC45202.1"/>
    </source>
</evidence>
<dbReference type="RefSeq" id="WP_256550894.1">
    <property type="nucleotide sequence ID" value="NZ_CP101751.1"/>
</dbReference>
<proteinExistence type="predicted"/>